<keyword evidence="7 11" id="KW-0665">Pyrimidine biosynthesis</keyword>
<dbReference type="InterPro" id="IPR050074">
    <property type="entry name" value="DHO_dehydrogenase"/>
</dbReference>
<evidence type="ECO:0000313" key="13">
    <source>
        <dbReference type="EMBL" id="NNG37305.1"/>
    </source>
</evidence>
<dbReference type="SUPFAM" id="SSF51395">
    <property type="entry name" value="FMN-linked oxidoreductases"/>
    <property type="match status" value="1"/>
</dbReference>
<feature type="binding site" evidence="11">
    <location>
        <position position="273"/>
    </location>
    <ligand>
        <name>FMN</name>
        <dbReference type="ChEBI" id="CHEBI:58210"/>
    </ligand>
</feature>
<keyword evidence="6 11" id="KW-0288">FMN</keyword>
<evidence type="ECO:0000256" key="10">
    <source>
        <dbReference type="ARBA" id="ARBA00048639"/>
    </source>
</evidence>
<dbReference type="InterPro" id="IPR013785">
    <property type="entry name" value="Aldolase_TIM"/>
</dbReference>
<feature type="binding site" evidence="11">
    <location>
        <begin position="134"/>
        <end position="138"/>
    </location>
    <ligand>
        <name>substrate</name>
    </ligand>
</feature>
<dbReference type="PANTHER" id="PTHR48109:SF4">
    <property type="entry name" value="DIHYDROOROTATE DEHYDROGENASE (QUINONE), MITOCHONDRIAL"/>
    <property type="match status" value="1"/>
</dbReference>
<comment type="similarity">
    <text evidence="4 11">Belongs to the dihydroorotate dehydrogenase family. Type 2 subfamily.</text>
</comment>
<feature type="binding site" evidence="11">
    <location>
        <position position="199"/>
    </location>
    <ligand>
        <name>substrate</name>
    </ligand>
</feature>
<keyword evidence="14" id="KW-1185">Reference proteome</keyword>
<keyword evidence="8 11" id="KW-0560">Oxidoreductase</keyword>
<dbReference type="EC" id="1.3.5.2" evidence="11"/>
<evidence type="ECO:0000256" key="3">
    <source>
        <dbReference type="ARBA" id="ARBA00005161"/>
    </source>
</evidence>
<feature type="binding site" evidence="11">
    <location>
        <position position="89"/>
    </location>
    <ligand>
        <name>substrate</name>
    </ligand>
</feature>
<comment type="catalytic activity">
    <reaction evidence="10 11">
        <text>(S)-dihydroorotate + a quinone = orotate + a quinol</text>
        <dbReference type="Rhea" id="RHEA:30187"/>
        <dbReference type="ChEBI" id="CHEBI:24646"/>
        <dbReference type="ChEBI" id="CHEBI:30839"/>
        <dbReference type="ChEBI" id="CHEBI:30864"/>
        <dbReference type="ChEBI" id="CHEBI:132124"/>
        <dbReference type="EC" id="1.3.5.2"/>
    </reaction>
</comment>
<keyword evidence="9 11" id="KW-0472">Membrane</keyword>
<dbReference type="GO" id="GO:0005737">
    <property type="term" value="C:cytoplasm"/>
    <property type="evidence" value="ECO:0007669"/>
    <property type="project" value="InterPro"/>
</dbReference>
<reference evidence="13 14" key="1">
    <citation type="submission" date="2020-05" db="EMBL/GenBank/DDBJ databases">
        <title>Nakamurella sp. DB0629 isolated from air conditioner.</title>
        <authorList>
            <person name="Kim D.H."/>
            <person name="Kim D.-U."/>
        </authorList>
    </citation>
    <scope>NUCLEOTIDE SEQUENCE [LARGE SCALE GENOMIC DNA]</scope>
    <source>
        <strain evidence="13 14">DB0629</strain>
    </source>
</reference>
<feature type="active site" description="Nucleophile" evidence="11">
    <location>
        <position position="202"/>
    </location>
</feature>
<evidence type="ECO:0000313" key="14">
    <source>
        <dbReference type="Proteomes" id="UP000562984"/>
    </source>
</evidence>
<dbReference type="CDD" id="cd04738">
    <property type="entry name" value="DHOD_2_like"/>
    <property type="match status" value="1"/>
</dbReference>
<comment type="subcellular location">
    <subcellularLocation>
        <location evidence="11">Cell membrane</location>
        <topology evidence="11">Peripheral membrane protein</topology>
    </subcellularLocation>
    <subcellularLocation>
        <location evidence="2">Membrane</location>
    </subcellularLocation>
</comment>
<comment type="subunit">
    <text evidence="11">Monomer.</text>
</comment>
<dbReference type="RefSeq" id="WP_171201010.1">
    <property type="nucleotide sequence ID" value="NZ_JABEND010000012.1"/>
</dbReference>
<dbReference type="Pfam" id="PF01180">
    <property type="entry name" value="DHO_dh"/>
    <property type="match status" value="1"/>
</dbReference>
<dbReference type="InterPro" id="IPR001295">
    <property type="entry name" value="Dihydroorotate_DH_CS"/>
</dbReference>
<dbReference type="NCBIfam" id="TIGR01036">
    <property type="entry name" value="pyrD_sub2"/>
    <property type="match status" value="1"/>
</dbReference>
<feature type="binding site" evidence="11">
    <location>
        <position position="204"/>
    </location>
    <ligand>
        <name>substrate</name>
    </ligand>
</feature>
<name>A0A849A9T9_9ACTN</name>
<evidence type="ECO:0000256" key="5">
    <source>
        <dbReference type="ARBA" id="ARBA00022630"/>
    </source>
</evidence>
<feature type="binding site" evidence="11">
    <location>
        <begin position="346"/>
        <end position="347"/>
    </location>
    <ligand>
        <name>FMN</name>
        <dbReference type="ChEBI" id="CHEBI:58210"/>
    </ligand>
</feature>
<comment type="function">
    <text evidence="1 11">Catalyzes the conversion of dihydroorotate to orotate with quinone as electron acceptor.</text>
</comment>
<dbReference type="Proteomes" id="UP000562984">
    <property type="component" value="Unassembled WGS sequence"/>
</dbReference>
<feature type="binding site" evidence="11">
    <location>
        <position position="109"/>
    </location>
    <ligand>
        <name>FMN</name>
        <dbReference type="ChEBI" id="CHEBI:58210"/>
    </ligand>
</feature>
<dbReference type="NCBIfam" id="NF003652">
    <property type="entry name" value="PRK05286.2-5"/>
    <property type="match status" value="1"/>
</dbReference>
<evidence type="ECO:0000259" key="12">
    <source>
        <dbReference type="Pfam" id="PF01180"/>
    </source>
</evidence>
<feature type="binding site" evidence="11">
    <location>
        <position position="199"/>
    </location>
    <ligand>
        <name>FMN</name>
        <dbReference type="ChEBI" id="CHEBI:58210"/>
    </ligand>
</feature>
<evidence type="ECO:0000256" key="9">
    <source>
        <dbReference type="ARBA" id="ARBA00023136"/>
    </source>
</evidence>
<evidence type="ECO:0000256" key="11">
    <source>
        <dbReference type="HAMAP-Rule" id="MF_00225"/>
    </source>
</evidence>
<comment type="pathway">
    <text evidence="3 11">Pyrimidine metabolism; UMP biosynthesis via de novo pathway; orotate from (S)-dihydroorotate (quinone route): step 1/1.</text>
</comment>
<dbReference type="HAMAP" id="MF_00225">
    <property type="entry name" value="DHO_dh_type2"/>
    <property type="match status" value="1"/>
</dbReference>
<feature type="binding site" evidence="11">
    <location>
        <begin position="274"/>
        <end position="275"/>
    </location>
    <ligand>
        <name>substrate</name>
    </ligand>
</feature>
<accession>A0A849A9T9</accession>
<evidence type="ECO:0000256" key="4">
    <source>
        <dbReference type="ARBA" id="ARBA00005359"/>
    </source>
</evidence>
<comment type="cofactor">
    <cofactor evidence="11">
        <name>FMN</name>
        <dbReference type="ChEBI" id="CHEBI:58210"/>
    </cofactor>
    <text evidence="11">Binds 1 FMN per subunit.</text>
</comment>
<evidence type="ECO:0000256" key="1">
    <source>
        <dbReference type="ARBA" id="ARBA00003125"/>
    </source>
</evidence>
<gene>
    <name evidence="11" type="primary">pyrD</name>
    <name evidence="13" type="ORF">HKD39_16680</name>
</gene>
<feature type="binding site" evidence="11">
    <location>
        <position position="298"/>
    </location>
    <ligand>
        <name>FMN</name>
        <dbReference type="ChEBI" id="CHEBI:58210"/>
    </ligand>
</feature>
<protein>
    <recommendedName>
        <fullName evidence="11">Dihydroorotate dehydrogenase (quinone)</fullName>
        <ecNumber evidence="11">1.3.5.2</ecNumber>
    </recommendedName>
    <alternativeName>
        <fullName evidence="11">DHOdehase</fullName>
        <shortName evidence="11">DHOD</shortName>
        <shortName evidence="11">DHODase</shortName>
    </alternativeName>
    <alternativeName>
        <fullName evidence="11">Dihydroorotate oxidase</fullName>
    </alternativeName>
</protein>
<evidence type="ECO:0000256" key="8">
    <source>
        <dbReference type="ARBA" id="ARBA00023002"/>
    </source>
</evidence>
<evidence type="ECO:0000256" key="7">
    <source>
        <dbReference type="ARBA" id="ARBA00022975"/>
    </source>
</evidence>
<dbReference type="Gene3D" id="3.20.20.70">
    <property type="entry name" value="Aldolase class I"/>
    <property type="match status" value="1"/>
</dbReference>
<dbReference type="InterPro" id="IPR005720">
    <property type="entry name" value="Dihydroorotate_DH_cat"/>
</dbReference>
<feature type="binding site" evidence="11">
    <location>
        <position position="245"/>
    </location>
    <ligand>
        <name>FMN</name>
        <dbReference type="ChEBI" id="CHEBI:58210"/>
    </ligand>
</feature>
<feature type="domain" description="Dihydroorotate dehydrogenase catalytic" evidence="12">
    <location>
        <begin position="70"/>
        <end position="365"/>
    </location>
</feature>
<organism evidence="13 14">
    <name type="scientific">Nakamurella aerolata</name>
    <dbReference type="NCBI Taxonomy" id="1656892"/>
    <lineage>
        <taxon>Bacteria</taxon>
        <taxon>Bacillati</taxon>
        <taxon>Actinomycetota</taxon>
        <taxon>Actinomycetes</taxon>
        <taxon>Nakamurellales</taxon>
        <taxon>Nakamurellaceae</taxon>
        <taxon>Nakamurella</taxon>
    </lineage>
</organism>
<dbReference type="PROSITE" id="PS00911">
    <property type="entry name" value="DHODEHASE_1"/>
    <property type="match status" value="1"/>
</dbReference>
<dbReference type="GO" id="GO:0005886">
    <property type="term" value="C:plasma membrane"/>
    <property type="evidence" value="ECO:0007669"/>
    <property type="project" value="UniProtKB-SubCell"/>
</dbReference>
<feature type="binding site" evidence="11">
    <location>
        <position position="166"/>
    </location>
    <ligand>
        <name>FMN</name>
        <dbReference type="ChEBI" id="CHEBI:58210"/>
    </ligand>
</feature>
<evidence type="ECO:0000256" key="2">
    <source>
        <dbReference type="ARBA" id="ARBA00004370"/>
    </source>
</evidence>
<proteinExistence type="inferred from homology"/>
<dbReference type="GO" id="GO:0106430">
    <property type="term" value="F:dihydroorotate dehydrogenase (quinone) activity"/>
    <property type="evidence" value="ECO:0007669"/>
    <property type="project" value="UniProtKB-EC"/>
</dbReference>
<dbReference type="AlphaFoldDB" id="A0A849A9T9"/>
<dbReference type="EMBL" id="JABEND010000012">
    <property type="protein sequence ID" value="NNG37305.1"/>
    <property type="molecule type" value="Genomic_DNA"/>
</dbReference>
<comment type="caution">
    <text evidence="13">The sequence shown here is derived from an EMBL/GenBank/DDBJ whole genome shotgun (WGS) entry which is preliminary data.</text>
</comment>
<dbReference type="InterPro" id="IPR005719">
    <property type="entry name" value="Dihydroorotate_DH_2"/>
</dbReference>
<feature type="binding site" evidence="11">
    <location>
        <position position="325"/>
    </location>
    <ligand>
        <name>FMN</name>
        <dbReference type="ChEBI" id="CHEBI:58210"/>
    </ligand>
</feature>
<sequence>MGGQLRQRLVDNGYRRLARPALFRAGGGSALGPELAHERSLRALAAVSGSRTLARALTALCGQQPAGEARTVFGVRFPNPVGVAAGLDKDGRALNAWPALGFGFVEAGTVTAVPQPGNDKPRLFRLPASQAVINRMGFNNAGAEAIADRVDAARRRGELPVPLGISIGKSRVADVDKAIGDYLTSLRAVHKVADYIAVNVSSPNTPGLRGLQDAAALTELLATLISEADRLADQRRGRRLPICVKIAPDLTDAAIDQLLQVCADRGVAGVIATNTTLTRDRLAAEDLATARQRGGLSGEPLRARALQVVRFVAERSDLPVIGVGGISRPEHALAMFDAGAQLVQLYTGFIYRGPALVGEITGALAAEPQRRQRNDTREMTDTE</sequence>
<dbReference type="PANTHER" id="PTHR48109">
    <property type="entry name" value="DIHYDROOROTATE DEHYDROGENASE (QUINONE), MITOCHONDRIAL-RELATED"/>
    <property type="match status" value="1"/>
</dbReference>
<keyword evidence="11" id="KW-1003">Cell membrane</keyword>
<dbReference type="UniPathway" id="UPA00070">
    <property type="reaction ID" value="UER00946"/>
</dbReference>
<evidence type="ECO:0000256" key="6">
    <source>
        <dbReference type="ARBA" id="ARBA00022643"/>
    </source>
</evidence>
<keyword evidence="5 11" id="KW-0285">Flavoprotein</keyword>
<dbReference type="GO" id="GO:0006207">
    <property type="term" value="P:'de novo' pyrimidine nucleobase biosynthetic process"/>
    <property type="evidence" value="ECO:0007669"/>
    <property type="project" value="UniProtKB-UniRule"/>
</dbReference>
<dbReference type="GO" id="GO:0044205">
    <property type="term" value="P:'de novo' UMP biosynthetic process"/>
    <property type="evidence" value="ECO:0007669"/>
    <property type="project" value="UniProtKB-UniRule"/>
</dbReference>
<feature type="binding site" evidence="11">
    <location>
        <begin position="85"/>
        <end position="89"/>
    </location>
    <ligand>
        <name>FMN</name>
        <dbReference type="ChEBI" id="CHEBI:58210"/>
    </ligand>
</feature>